<organism evidence="3 4">
    <name type="scientific">Falsiroseomonas bella</name>
    <dbReference type="NCBI Taxonomy" id="2184016"/>
    <lineage>
        <taxon>Bacteria</taxon>
        <taxon>Pseudomonadati</taxon>
        <taxon>Pseudomonadota</taxon>
        <taxon>Alphaproteobacteria</taxon>
        <taxon>Acetobacterales</taxon>
        <taxon>Roseomonadaceae</taxon>
        <taxon>Falsiroseomonas</taxon>
    </lineage>
</organism>
<name>A0A317FKT8_9PROT</name>
<dbReference type="GO" id="GO:0005886">
    <property type="term" value="C:plasma membrane"/>
    <property type="evidence" value="ECO:0007669"/>
    <property type="project" value="TreeGrafter"/>
</dbReference>
<dbReference type="PANTHER" id="PTHR32309:SF13">
    <property type="entry name" value="FERRIC ENTEROBACTIN TRANSPORT PROTEIN FEPE"/>
    <property type="match status" value="1"/>
</dbReference>
<dbReference type="PANTHER" id="PTHR32309">
    <property type="entry name" value="TYROSINE-PROTEIN KINASE"/>
    <property type="match status" value="1"/>
</dbReference>
<dbReference type="InterPro" id="IPR014345">
    <property type="entry name" value="XrtA_polysacc_chain"/>
</dbReference>
<keyword evidence="2" id="KW-1133">Transmembrane helix</keyword>
<evidence type="ECO:0000313" key="3">
    <source>
        <dbReference type="EMBL" id="PWS39375.1"/>
    </source>
</evidence>
<dbReference type="NCBIfam" id="TIGR03007">
    <property type="entry name" value="pepcterm_ChnLen"/>
    <property type="match status" value="1"/>
</dbReference>
<feature type="transmembrane region" description="Helical" evidence="2">
    <location>
        <begin position="20"/>
        <end position="37"/>
    </location>
</feature>
<sequence length="500" mass="55000">MLNEVRRYASAGWQHKWKALLLAWVVCIAGWAYVYTLPNQYRSSARIHADADAILGQVLSGIAVDNRPSGQVETLQRTLFSRPNLERVAARTGLDLRADSAASREAMLSRLESSLRLGLQTRNLFTITYTDTDARMSRDVVQALLTLFMERATANDRQQMENARNFVNQQIQAYEIQLREAEQRRAEFRARYADLLPSETGGGATGLEQARQRLLTNRGNLQDAVARRERLKQELEQTPQVLRAGEGGTGNPALAEAERTLRELRLQYTDAHPAVAAARARVAEARALGGGGGGGGTIRNPLYEQIRTRLLDADAQIGTLERQVRQEQANVERLEALARTVPQLQAQFANMDRDYSVLRRSYEELLERRESVQLAGAARSEAERVRLEVVDPPTVPLAPIGPNRLLLGTAVLLAGLGAGAGLALLFVLLDRSFYTVTDLRKLGLPVIGSISSTEPARSQRFAAFAFACGFGLLIFAYGMVTAGGPALIARIPNLVARFVA</sequence>
<feature type="coiled-coil region" evidence="1">
    <location>
        <begin position="303"/>
        <end position="337"/>
    </location>
</feature>
<evidence type="ECO:0000256" key="2">
    <source>
        <dbReference type="SAM" id="Phobius"/>
    </source>
</evidence>
<protein>
    <submittedName>
        <fullName evidence="3">Exosortase</fullName>
    </submittedName>
</protein>
<dbReference type="Proteomes" id="UP000245765">
    <property type="component" value="Unassembled WGS sequence"/>
</dbReference>
<reference evidence="4" key="1">
    <citation type="submission" date="2018-05" db="EMBL/GenBank/DDBJ databases">
        <authorList>
            <person name="Du Z."/>
            <person name="Wang X."/>
        </authorList>
    </citation>
    <scope>NUCLEOTIDE SEQUENCE [LARGE SCALE GENOMIC DNA]</scope>
    <source>
        <strain evidence="4">CQN31</strain>
    </source>
</reference>
<keyword evidence="1" id="KW-0175">Coiled coil</keyword>
<evidence type="ECO:0000256" key="1">
    <source>
        <dbReference type="SAM" id="Coils"/>
    </source>
</evidence>
<dbReference type="Gene3D" id="1.10.287.1490">
    <property type="match status" value="1"/>
</dbReference>
<gene>
    <name evidence="3" type="ORF">DFH01_08255</name>
</gene>
<proteinExistence type="predicted"/>
<dbReference type="GO" id="GO:0004713">
    <property type="term" value="F:protein tyrosine kinase activity"/>
    <property type="evidence" value="ECO:0007669"/>
    <property type="project" value="TreeGrafter"/>
</dbReference>
<feature type="coiled-coil region" evidence="1">
    <location>
        <begin position="157"/>
        <end position="191"/>
    </location>
</feature>
<evidence type="ECO:0000313" key="4">
    <source>
        <dbReference type="Proteomes" id="UP000245765"/>
    </source>
</evidence>
<comment type="caution">
    <text evidence="3">The sequence shown here is derived from an EMBL/GenBank/DDBJ whole genome shotgun (WGS) entry which is preliminary data.</text>
</comment>
<feature type="transmembrane region" description="Helical" evidence="2">
    <location>
        <begin position="405"/>
        <end position="429"/>
    </location>
</feature>
<keyword evidence="2" id="KW-0472">Membrane</keyword>
<keyword evidence="4" id="KW-1185">Reference proteome</keyword>
<dbReference type="AlphaFoldDB" id="A0A317FKT8"/>
<accession>A0A317FKT8</accession>
<keyword evidence="2" id="KW-0812">Transmembrane</keyword>
<dbReference type="EMBL" id="QGNA01000001">
    <property type="protein sequence ID" value="PWS39375.1"/>
    <property type="molecule type" value="Genomic_DNA"/>
</dbReference>
<feature type="transmembrane region" description="Helical" evidence="2">
    <location>
        <begin position="461"/>
        <end position="480"/>
    </location>
</feature>
<dbReference type="InterPro" id="IPR050445">
    <property type="entry name" value="Bact_polysacc_biosynth/exp"/>
</dbReference>
<dbReference type="OrthoDB" id="9795292at2"/>